<feature type="region of interest" description="Disordered" evidence="1">
    <location>
        <begin position="724"/>
        <end position="849"/>
    </location>
</feature>
<organism evidence="2 3">
    <name type="scientific">Cladobotryum mycophilum</name>
    <dbReference type="NCBI Taxonomy" id="491253"/>
    <lineage>
        <taxon>Eukaryota</taxon>
        <taxon>Fungi</taxon>
        <taxon>Dikarya</taxon>
        <taxon>Ascomycota</taxon>
        <taxon>Pezizomycotina</taxon>
        <taxon>Sordariomycetes</taxon>
        <taxon>Hypocreomycetidae</taxon>
        <taxon>Hypocreales</taxon>
        <taxon>Hypocreaceae</taxon>
        <taxon>Cladobotryum</taxon>
    </lineage>
</organism>
<accession>A0ABR0T414</accession>
<proteinExistence type="predicted"/>
<evidence type="ECO:0000256" key="1">
    <source>
        <dbReference type="SAM" id="MobiDB-lite"/>
    </source>
</evidence>
<feature type="compositionally biased region" description="Pro residues" evidence="1">
    <location>
        <begin position="536"/>
        <end position="548"/>
    </location>
</feature>
<feature type="compositionally biased region" description="Basic and acidic residues" evidence="1">
    <location>
        <begin position="367"/>
        <end position="385"/>
    </location>
</feature>
<feature type="compositionally biased region" description="Polar residues" evidence="1">
    <location>
        <begin position="818"/>
        <end position="837"/>
    </location>
</feature>
<feature type="compositionally biased region" description="Polar residues" evidence="1">
    <location>
        <begin position="7"/>
        <end position="27"/>
    </location>
</feature>
<sequence>MSHLRDNSTNMDSHSLQSNTQAPSASSHIANGTTMVTQAPPSDRLLKIVRDAMAKIETGSIGGQHAIDQLPSSQPPGLTIRTSGHRICDFRNLEAEIAGHIQMAARILDKPSLIIAPKPFAPHVGICPLAKTRCAVVVVPPAGSLAKMGLKGTVEELGFARLGVPACYVYDAEIGVITGWAEGYEDGGPLVNWREYPVIYYHRPMENAESYGWMSATSLEEYDENNDQLPDYHRVKYYSYQGFHSQYRAPWSFSTDTVVMVCDAGYTTESTLSSPRTLSPPLSPSTSWQRAEPGPSRTEDERQGQAPEEEADFSGTFPYAESDAFSFDLKEEYDIGWPGRSDLVPLVPSTPDHYAPQASSTPTSHSSESRKSSLEAESKREDKGKAPMRPKRSFDSMEGASGADMAAFPNLGQQSSSAGSKTTERYPSSRSRSEATLSKKTSRQGNQAYQRFRVAAPANDTNTPTIISTGPNLSHTMLPSIRSIFGQSLALHDDPGCPNRFVSVAEWTFPSPEDAPKKHEGITDPRKYAVTRNRTYPPPDPALAPTPGPSTMAAGPAYPAMSQASALSHQQQGNMHYAVPPSDVTAPLVPARLGNTTTVPRSGGFTPVNATATSSANVPAGPPQNLGPEASQQGSPQYYQPVFLQYRQDPEVYQSAAQQQQQQQQQPIPQLYPVPQQRQQQQSTPQLYHPVPQQQQQQPIPQLYPVPRQQQQRQQQQPIPQLYPVPQQQQQQQSTPQLYHPVPQQQQQTSQQPVPQLYQPAPQQQQQQQQSTPQCRWFGPQQRTPPLHRHAREQQRQQQQQQQQQQQRPVQSDPIPRQQGSVRPQTASSQLAGSSDNMCHGAPRRRRRT</sequence>
<evidence type="ECO:0000313" key="2">
    <source>
        <dbReference type="EMBL" id="KAK5998959.1"/>
    </source>
</evidence>
<feature type="region of interest" description="Disordered" evidence="1">
    <location>
        <begin position="269"/>
        <end position="317"/>
    </location>
</feature>
<gene>
    <name evidence="2" type="ORF">PT974_01343</name>
</gene>
<feature type="compositionally biased region" description="Polar residues" evidence="1">
    <location>
        <begin position="411"/>
        <end position="448"/>
    </location>
</feature>
<feature type="region of interest" description="Disordered" evidence="1">
    <location>
        <begin position="1"/>
        <end position="27"/>
    </location>
</feature>
<feature type="region of interest" description="Disordered" evidence="1">
    <location>
        <begin position="347"/>
        <end position="448"/>
    </location>
</feature>
<name>A0ABR0T414_9HYPO</name>
<feature type="compositionally biased region" description="Low complexity" evidence="1">
    <location>
        <begin position="269"/>
        <end position="287"/>
    </location>
</feature>
<feature type="region of interest" description="Disordered" evidence="1">
    <location>
        <begin position="534"/>
        <end position="554"/>
    </location>
</feature>
<dbReference type="Proteomes" id="UP001338125">
    <property type="component" value="Unassembled WGS sequence"/>
</dbReference>
<reference evidence="2 3" key="1">
    <citation type="submission" date="2024-01" db="EMBL/GenBank/DDBJ databases">
        <title>Complete genome of Cladobotryum mycophilum ATHUM6906.</title>
        <authorList>
            <person name="Christinaki A.C."/>
            <person name="Myridakis A.I."/>
            <person name="Kouvelis V.N."/>
        </authorList>
    </citation>
    <scope>NUCLEOTIDE SEQUENCE [LARGE SCALE GENOMIC DNA]</scope>
    <source>
        <strain evidence="2 3">ATHUM6906</strain>
    </source>
</reference>
<feature type="compositionally biased region" description="Polar residues" evidence="1">
    <location>
        <begin position="608"/>
        <end position="617"/>
    </location>
</feature>
<keyword evidence="3" id="KW-1185">Reference proteome</keyword>
<dbReference type="EMBL" id="JAVFKD010000001">
    <property type="protein sequence ID" value="KAK5998959.1"/>
    <property type="molecule type" value="Genomic_DNA"/>
</dbReference>
<feature type="compositionally biased region" description="Low complexity" evidence="1">
    <location>
        <begin position="796"/>
        <end position="808"/>
    </location>
</feature>
<feature type="region of interest" description="Disordered" evidence="1">
    <location>
        <begin position="674"/>
        <end position="698"/>
    </location>
</feature>
<comment type="caution">
    <text evidence="2">The sequence shown here is derived from an EMBL/GenBank/DDBJ whole genome shotgun (WGS) entry which is preliminary data.</text>
</comment>
<protein>
    <submittedName>
        <fullName evidence="2">Uncharacterized protein</fullName>
    </submittedName>
</protein>
<evidence type="ECO:0000313" key="3">
    <source>
        <dbReference type="Proteomes" id="UP001338125"/>
    </source>
</evidence>
<feature type="region of interest" description="Disordered" evidence="1">
    <location>
        <begin position="594"/>
        <end position="635"/>
    </location>
</feature>
<feature type="compositionally biased region" description="Low complexity" evidence="1">
    <location>
        <begin position="724"/>
        <end position="774"/>
    </location>
</feature>